<reference evidence="1 2" key="1">
    <citation type="submission" date="2023-11" db="EMBL/GenBank/DDBJ databases">
        <authorList>
            <person name="Cook R."/>
            <person name="Crisci M."/>
            <person name="Pye H."/>
            <person name="Adriaenssens E."/>
            <person name="Santini J."/>
        </authorList>
    </citation>
    <scope>NUCLEOTIDE SEQUENCE [LARGE SCALE GENOMIC DNA]</scope>
    <source>
        <strain evidence="1">Lak_Megaphage_RVC_AP1_GC26</strain>
    </source>
</reference>
<dbReference type="EMBL" id="OR769218">
    <property type="protein sequence ID" value="WQJ54240.1"/>
    <property type="molecule type" value="Genomic_DNA"/>
</dbReference>
<sequence>MNKCIKRLVESLFDDDFDDIVNHNDEVTTITREIVKIKLPYCESYLSEQCGGEHVYLETDLNTDTVAFYTKGDSNKKDYLVDVDFLSANDFQKFIDELYRWDIKNVLLMYSISGGARGCDMKDAINNIRDFKNINFVGGDLCSITPKNLYFDYNSIKKEKLFKHVFNKKYHYLEQGNLWFQSCWFDNETTVIKSVNEINLSNCQNMNDYSFIKKINTSFRNTVYSYKELPKTGNLIGLPNGKYKIQLDFSAFDDNINEPYQPLDGKVKINFVGLPSNYIKLGVKINVQSPEKILPYMSFEGITNEILPNFYFSAGGFSDKIKIPGVRIQLGPYNFKVRQDIWRPTQQQLEKIIKLKDWFLDCYTLEDGPHREYIKPDKKSVKRIV</sequence>
<accession>A0ABZ0Z7X6</accession>
<name>A0ABZ0Z7X6_9CAUD</name>
<protein>
    <submittedName>
        <fullName evidence="1">Uncharacterized protein</fullName>
    </submittedName>
</protein>
<keyword evidence="2" id="KW-1185">Reference proteome</keyword>
<evidence type="ECO:0000313" key="1">
    <source>
        <dbReference type="EMBL" id="WQJ54240.1"/>
    </source>
</evidence>
<proteinExistence type="predicted"/>
<organism evidence="1 2">
    <name type="scientific">phage Lak_Megaphage_RVC_AP1_GC26</name>
    <dbReference type="NCBI Taxonomy" id="3109224"/>
    <lineage>
        <taxon>Viruses</taxon>
        <taxon>Duplodnaviria</taxon>
        <taxon>Heunggongvirae</taxon>
        <taxon>Uroviricota</taxon>
        <taxon>Caudoviricetes</taxon>
        <taxon>Caudoviricetes code 15 clade</taxon>
    </lineage>
</organism>
<dbReference type="Proteomes" id="UP001346559">
    <property type="component" value="Segment"/>
</dbReference>
<evidence type="ECO:0000313" key="2">
    <source>
        <dbReference type="Proteomes" id="UP001346559"/>
    </source>
</evidence>